<dbReference type="SUPFAM" id="SSF50447">
    <property type="entry name" value="Translation proteins"/>
    <property type="match status" value="1"/>
</dbReference>
<dbReference type="Pfam" id="PF22594">
    <property type="entry name" value="GTP-eEF1A_C"/>
    <property type="match status" value="1"/>
</dbReference>
<dbReference type="Proteomes" id="UP000319449">
    <property type="component" value="Unassembled WGS sequence"/>
</dbReference>
<dbReference type="InterPro" id="IPR009001">
    <property type="entry name" value="Transl_elong_EF1A/Init_IF2_C"/>
</dbReference>
<evidence type="ECO:0000256" key="2">
    <source>
        <dbReference type="ARBA" id="ARBA00022679"/>
    </source>
</evidence>
<dbReference type="OrthoDB" id="9804504at2"/>
<proteinExistence type="predicted"/>
<sequence>MQNSETLKIVIVGHVDHGKSTLIGRLFFDTGSIPESRYLEIEATCRAQGREFEFAYLMDALEEERDQNITIDTASTFFKTEQRSYVIIDAPGHKQFLKNMITGASSADAAILLVDGVEGVREQTKRHAYVLSLLGIRQVVVTINKLDMVGYDQKVFREVENDIRAFLHSVDIIPSYVIPISAREGENMAARHGGTPWYTGPTVLEALDTFQNVRGDTTLPLRLPVQDVYKWDGKRIYAGRVETGEIRKGDEVIFLPSGKITRIKSVEQWQQPDLAAAGAGACIGVTTEDELFVERGEVIAHRRNAPVRTKELRASIFWLADQPFKAGKTYTLKLATAEVQATVLAIEERLDSSTLEVTERHAPELMATEVGNVLLSLKYEIGADLYSENVRLGRFVIEDGTQIGGGGIIRSFADGTGTASQRISLNDTFIIGDEGSFVDLTGERGNIEFDVSVTFLEYLGQGNRVLFKLRDPGQIEPVALMAYEHHLNFTFSRNKDRVNLILFRSPTPTTLSAADLNGSL</sequence>
<dbReference type="InterPro" id="IPR041757">
    <property type="entry name" value="CysN_GTP-bd"/>
</dbReference>
<dbReference type="InterPro" id="IPR027417">
    <property type="entry name" value="P-loop_NTPase"/>
</dbReference>
<dbReference type="CDD" id="cd04095">
    <property type="entry name" value="CysN_NoDQ_III"/>
    <property type="match status" value="1"/>
</dbReference>
<keyword evidence="6" id="KW-0342">GTP-binding</keyword>
<name>A0A562VMG8_9BACT</name>
<evidence type="ECO:0000313" key="8">
    <source>
        <dbReference type="EMBL" id="TWJ19085.1"/>
    </source>
</evidence>
<dbReference type="Gene3D" id="3.40.50.300">
    <property type="entry name" value="P-loop containing nucleotide triphosphate hydrolases"/>
    <property type="match status" value="1"/>
</dbReference>
<dbReference type="InterPro" id="IPR044139">
    <property type="entry name" value="CysN_NoDQ_III"/>
</dbReference>
<evidence type="ECO:0000256" key="4">
    <source>
        <dbReference type="ARBA" id="ARBA00022741"/>
    </source>
</evidence>
<dbReference type="PROSITE" id="PS51722">
    <property type="entry name" value="G_TR_2"/>
    <property type="match status" value="1"/>
</dbReference>
<dbReference type="InterPro" id="IPR011779">
    <property type="entry name" value="SO4_adenylTrfase_lsu"/>
</dbReference>
<dbReference type="CDD" id="cd04166">
    <property type="entry name" value="CysN_ATPS"/>
    <property type="match status" value="1"/>
</dbReference>
<dbReference type="PANTHER" id="PTHR23115">
    <property type="entry name" value="TRANSLATION FACTOR"/>
    <property type="match status" value="1"/>
</dbReference>
<evidence type="ECO:0000256" key="5">
    <source>
        <dbReference type="ARBA" id="ARBA00022840"/>
    </source>
</evidence>
<keyword evidence="3 8" id="KW-0548">Nucleotidyltransferase</keyword>
<keyword evidence="4" id="KW-0547">Nucleotide-binding</keyword>
<feature type="domain" description="Tr-type G" evidence="7">
    <location>
        <begin position="4"/>
        <end position="216"/>
    </location>
</feature>
<keyword evidence="9" id="KW-1185">Reference proteome</keyword>
<evidence type="ECO:0000256" key="1">
    <source>
        <dbReference type="ARBA" id="ARBA00012391"/>
    </source>
</evidence>
<gene>
    <name evidence="8" type="ORF">JN12_02031</name>
</gene>
<evidence type="ECO:0000256" key="6">
    <source>
        <dbReference type="ARBA" id="ARBA00023134"/>
    </source>
</evidence>
<dbReference type="GO" id="GO:0005524">
    <property type="term" value="F:ATP binding"/>
    <property type="evidence" value="ECO:0007669"/>
    <property type="project" value="UniProtKB-KW"/>
</dbReference>
<dbReference type="SUPFAM" id="SSF52540">
    <property type="entry name" value="P-loop containing nucleoside triphosphate hydrolases"/>
    <property type="match status" value="1"/>
</dbReference>
<dbReference type="InterPro" id="IPR050100">
    <property type="entry name" value="TRAFAC_GTPase_members"/>
</dbReference>
<evidence type="ECO:0000259" key="7">
    <source>
        <dbReference type="PROSITE" id="PS51722"/>
    </source>
</evidence>
<dbReference type="Gene3D" id="2.40.30.10">
    <property type="entry name" value="Translation factors"/>
    <property type="match status" value="2"/>
</dbReference>
<dbReference type="RefSeq" id="WP_145022135.1">
    <property type="nucleotide sequence ID" value="NZ_VLLN01000011.1"/>
</dbReference>
<dbReference type="InterPro" id="IPR000795">
    <property type="entry name" value="T_Tr_GTP-bd_dom"/>
</dbReference>
<dbReference type="PRINTS" id="PR00315">
    <property type="entry name" value="ELONGATNFCT"/>
</dbReference>
<dbReference type="GO" id="GO:0003924">
    <property type="term" value="F:GTPase activity"/>
    <property type="evidence" value="ECO:0007669"/>
    <property type="project" value="InterPro"/>
</dbReference>
<dbReference type="NCBIfam" id="TIGR02034">
    <property type="entry name" value="CysN"/>
    <property type="match status" value="1"/>
</dbReference>
<organism evidence="8 9">
    <name type="scientific">Geobacter argillaceus</name>
    <dbReference type="NCBI Taxonomy" id="345631"/>
    <lineage>
        <taxon>Bacteria</taxon>
        <taxon>Pseudomonadati</taxon>
        <taxon>Thermodesulfobacteriota</taxon>
        <taxon>Desulfuromonadia</taxon>
        <taxon>Geobacterales</taxon>
        <taxon>Geobacteraceae</taxon>
        <taxon>Geobacter</taxon>
    </lineage>
</organism>
<dbReference type="GO" id="GO:0006790">
    <property type="term" value="P:sulfur compound metabolic process"/>
    <property type="evidence" value="ECO:0007669"/>
    <property type="project" value="InterPro"/>
</dbReference>
<dbReference type="InterPro" id="IPR054696">
    <property type="entry name" value="GTP-eEF1A_C"/>
</dbReference>
<reference evidence="8 9" key="1">
    <citation type="submission" date="2019-07" db="EMBL/GenBank/DDBJ databases">
        <title>Genomic Encyclopedia of Archaeal and Bacterial Type Strains, Phase II (KMG-II): from individual species to whole genera.</title>
        <authorList>
            <person name="Goeker M."/>
        </authorList>
    </citation>
    <scope>NUCLEOTIDE SEQUENCE [LARGE SCALE GENOMIC DNA]</scope>
    <source>
        <strain evidence="8 9">ATCC BAA-1139</strain>
    </source>
</reference>
<keyword evidence="2 8" id="KW-0808">Transferase</keyword>
<keyword evidence="5" id="KW-0067">ATP-binding</keyword>
<evidence type="ECO:0000313" key="9">
    <source>
        <dbReference type="Proteomes" id="UP000319449"/>
    </source>
</evidence>
<dbReference type="EMBL" id="VLLN01000011">
    <property type="protein sequence ID" value="TWJ19085.1"/>
    <property type="molecule type" value="Genomic_DNA"/>
</dbReference>
<dbReference type="AlphaFoldDB" id="A0A562VMG8"/>
<dbReference type="SUPFAM" id="SSF50465">
    <property type="entry name" value="EF-Tu/eEF-1alpha/eIF2-gamma C-terminal domain"/>
    <property type="match status" value="1"/>
</dbReference>
<comment type="caution">
    <text evidence="8">The sequence shown here is derived from an EMBL/GenBank/DDBJ whole genome shotgun (WGS) entry which is preliminary data.</text>
</comment>
<dbReference type="EC" id="2.7.7.4" evidence="1"/>
<dbReference type="InterPro" id="IPR009000">
    <property type="entry name" value="Transl_B-barrel_sf"/>
</dbReference>
<dbReference type="Pfam" id="PF00009">
    <property type="entry name" value="GTP_EFTU"/>
    <property type="match status" value="1"/>
</dbReference>
<protein>
    <recommendedName>
        <fullName evidence="1">sulfate adenylyltransferase</fullName>
        <ecNumber evidence="1">2.7.7.4</ecNumber>
    </recommendedName>
</protein>
<accession>A0A562VMG8</accession>
<dbReference type="GO" id="GO:0004781">
    <property type="term" value="F:sulfate adenylyltransferase (ATP) activity"/>
    <property type="evidence" value="ECO:0007669"/>
    <property type="project" value="UniProtKB-EC"/>
</dbReference>
<evidence type="ECO:0000256" key="3">
    <source>
        <dbReference type="ARBA" id="ARBA00022695"/>
    </source>
</evidence>
<dbReference type="GO" id="GO:0005525">
    <property type="term" value="F:GTP binding"/>
    <property type="evidence" value="ECO:0007669"/>
    <property type="project" value="UniProtKB-KW"/>
</dbReference>